<name>A0ACC6TWW8_9BURK</name>
<gene>
    <name evidence="1" type="ORF">AB4Y32_08845</name>
</gene>
<reference evidence="1" key="1">
    <citation type="submission" date="2024-07" db="EMBL/GenBank/DDBJ databases">
        <title>A survey of Mimosa microsymbionts across Brazilian biomes reveals a high diversity of Paraburkholderia nodulating endemic species, but also that Cupriavidus is common as a symbiont of widespread species.</title>
        <authorList>
            <person name="Rouws L."/>
            <person name="Barauna A."/>
            <person name="Beukes C."/>
            <person name="Rouws J.R.C."/>
            <person name="De Faria S.M."/>
            <person name="Gross E."/>
            <person name="Bueno Dos Reis Junior F."/>
            <person name="Simon M.F."/>
            <person name="Maluk M."/>
            <person name="Odee D.W."/>
            <person name="Kenicer G."/>
            <person name="Young J.P.W."/>
            <person name="Reis V.M."/>
            <person name="Zilli J."/>
            <person name="James E.K."/>
        </authorList>
    </citation>
    <scope>NUCLEOTIDE SEQUENCE</scope>
    <source>
        <strain evidence="1">EG181B</strain>
    </source>
</reference>
<keyword evidence="2" id="KW-1185">Reference proteome</keyword>
<evidence type="ECO:0000313" key="1">
    <source>
        <dbReference type="EMBL" id="MEX3931906.1"/>
    </source>
</evidence>
<comment type="caution">
    <text evidence="1">The sequence shown here is derived from an EMBL/GenBank/DDBJ whole genome shotgun (WGS) entry which is preliminary data.</text>
</comment>
<dbReference type="EMBL" id="JBFRCH010000003">
    <property type="protein sequence ID" value="MEX3931906.1"/>
    <property type="molecule type" value="Genomic_DNA"/>
</dbReference>
<accession>A0ACC6TWW8</accession>
<organism evidence="1 2">
    <name type="scientific">Paraburkholderia phymatum</name>
    <dbReference type="NCBI Taxonomy" id="148447"/>
    <lineage>
        <taxon>Bacteria</taxon>
        <taxon>Pseudomonadati</taxon>
        <taxon>Pseudomonadota</taxon>
        <taxon>Betaproteobacteria</taxon>
        <taxon>Burkholderiales</taxon>
        <taxon>Burkholderiaceae</taxon>
        <taxon>Paraburkholderia</taxon>
    </lineage>
</organism>
<protein>
    <submittedName>
        <fullName evidence="1">Polysaccharide biosynthesis/export family protein</fullName>
    </submittedName>
</protein>
<evidence type="ECO:0000313" key="2">
    <source>
        <dbReference type="Proteomes" id="UP001558850"/>
    </source>
</evidence>
<dbReference type="Proteomes" id="UP001558850">
    <property type="component" value="Unassembled WGS sequence"/>
</dbReference>
<sequence>MRMESSFTHDTSIKPQPTADLHVIELDGGVLTDMRNAAKRQESAQAVVLEGPPRGYTIGAGDVLNIVVWDHPELAAAQGPQQQAAVRPADPAPGFVVDEKGNLTFPYAGTLHVAGLPPEAAQQQLTLSLSRYLRKPQVTLRVASFRSRQVYVDGQVRSPGAVPVNDVPMTLYEVISRAGGFNDAADQSHIVLVREGKSYQLNLTQMFESGQSPARIILRGGDLLRVESREENAVYVMGEVNKPLSAIPRTSGRLTLADALLQAGSLNPGSADAAQMYVIRGSFSGAPQVFHLDSTSPVSMLLAREFDLLPKDVVYVDANGLVRTSRILSLLLPAINAGLTAAVVAK</sequence>
<proteinExistence type="predicted"/>